<name>A0A251XA47_9GAMM</name>
<comment type="caution">
    <text evidence="2">The sequence shown here is derived from an EMBL/GenBank/DDBJ whole genome shotgun (WGS) entry which is preliminary data.</text>
</comment>
<dbReference type="AlphaFoldDB" id="A0A251XA47"/>
<dbReference type="OrthoDB" id="5624679at2"/>
<sequence length="369" mass="42925">MLVKKIFLLSAFIFLFISQKIVWAQLEQQIHFATPTPYENNSQLSRVLHIDGAEELTVKISGETEECCDYLRIFDSAGRRVKEFRGNFEEQLTVSGSSIRVFFFSDGRTVGKGATVSIEQRGLPNIFQEIKDDLLNAIRVVMEHGTQPALTDVQTRLFELKKLHTETTASSAHRIEPQTLTMRTLSQLKLIALAYQNMASYRLSLLQKHQEQWEKLQNLQANTQRQVDKLEQNRQRHLSLLDQSQSQLETDVEAVEKQKLQFAIDGYRNIARSIEAQIRIWKNFHNHQIEIEKQLKHHSNQINILLYLIEMNGKVYEQVANTASLRQSSMIELNQMINVSELQKMMTAIEHSEQQLQQWITRIEQTNFQ</sequence>
<protein>
    <submittedName>
        <fullName evidence="2">Uncharacterized protein</fullName>
    </submittedName>
</protein>
<feature type="coiled-coil region" evidence="1">
    <location>
        <begin position="206"/>
        <end position="247"/>
    </location>
</feature>
<evidence type="ECO:0000313" key="2">
    <source>
        <dbReference type="EMBL" id="OUD14597.1"/>
    </source>
</evidence>
<reference evidence="2 3" key="1">
    <citation type="submission" date="2016-12" db="EMBL/GenBank/DDBJ databases">
        <title>Thioflexothrix psekupsii D3 genome sequencing and assembly.</title>
        <authorList>
            <person name="Fomenkov A."/>
            <person name="Vincze T."/>
            <person name="Grabovich M."/>
            <person name="Anton B.P."/>
            <person name="Dubinina G."/>
            <person name="Orlova M."/>
            <person name="Belousova E."/>
            <person name="Roberts R.J."/>
        </authorList>
    </citation>
    <scope>NUCLEOTIDE SEQUENCE [LARGE SCALE GENOMIC DNA]</scope>
    <source>
        <strain evidence="2">D3</strain>
    </source>
</reference>
<dbReference type="RefSeq" id="WP_086488375.1">
    <property type="nucleotide sequence ID" value="NZ_MSLT01000012.1"/>
</dbReference>
<proteinExistence type="predicted"/>
<keyword evidence="3" id="KW-1185">Reference proteome</keyword>
<evidence type="ECO:0000256" key="1">
    <source>
        <dbReference type="SAM" id="Coils"/>
    </source>
</evidence>
<dbReference type="Proteomes" id="UP000194798">
    <property type="component" value="Unassembled WGS sequence"/>
</dbReference>
<evidence type="ECO:0000313" key="3">
    <source>
        <dbReference type="Proteomes" id="UP000194798"/>
    </source>
</evidence>
<dbReference type="EMBL" id="MSLT01000012">
    <property type="protein sequence ID" value="OUD14597.1"/>
    <property type="molecule type" value="Genomic_DNA"/>
</dbReference>
<keyword evidence="1" id="KW-0175">Coiled coil</keyword>
<accession>A0A251XA47</accession>
<organism evidence="2 3">
    <name type="scientific">Thioflexithrix psekupsensis</name>
    <dbReference type="NCBI Taxonomy" id="1570016"/>
    <lineage>
        <taxon>Bacteria</taxon>
        <taxon>Pseudomonadati</taxon>
        <taxon>Pseudomonadota</taxon>
        <taxon>Gammaproteobacteria</taxon>
        <taxon>Thiotrichales</taxon>
        <taxon>Thioflexithrix</taxon>
    </lineage>
</organism>
<gene>
    <name evidence="2" type="ORF">TPSD3_09955</name>
</gene>